<keyword evidence="8" id="KW-0449">Lipoprotein</keyword>
<evidence type="ECO:0000256" key="9">
    <source>
        <dbReference type="SAM" id="SignalP"/>
    </source>
</evidence>
<keyword evidence="6" id="KW-1015">Disulfide bond</keyword>
<evidence type="ECO:0000256" key="6">
    <source>
        <dbReference type="ARBA" id="ARBA00023157"/>
    </source>
</evidence>
<reference evidence="11" key="1">
    <citation type="submission" date="2020-06" db="EMBL/GenBank/DDBJ databases">
        <authorList>
            <person name="Li T."/>
            <person name="Hu X."/>
            <person name="Zhang T."/>
            <person name="Song X."/>
            <person name="Zhang H."/>
            <person name="Dai N."/>
            <person name="Sheng W."/>
            <person name="Hou X."/>
            <person name="Wei L."/>
        </authorList>
    </citation>
    <scope>NUCLEOTIDE SEQUENCE</scope>
    <source>
        <strain evidence="11">G02</strain>
        <tissue evidence="11">Leaf</tissue>
    </source>
</reference>
<keyword evidence="4 9" id="KW-0732">Signal</keyword>
<dbReference type="PANTHER" id="PTHR31044:SF28">
    <property type="entry name" value="CARBOHYDRATE-BINDING X8 DOMAIN SUPERFAMILY PROTEIN"/>
    <property type="match status" value="1"/>
</dbReference>
<evidence type="ECO:0000256" key="7">
    <source>
        <dbReference type="ARBA" id="ARBA00023180"/>
    </source>
</evidence>
<evidence type="ECO:0000256" key="2">
    <source>
        <dbReference type="ARBA" id="ARBA00022475"/>
    </source>
</evidence>
<proteinExistence type="predicted"/>
<dbReference type="FunFam" id="1.20.58.1040:FF:000001">
    <property type="entry name" value="Glucan endo-1,3-beta-glucosidase 4"/>
    <property type="match status" value="1"/>
</dbReference>
<keyword evidence="2" id="KW-1003">Cell membrane</keyword>
<dbReference type="GO" id="GO:0098552">
    <property type="term" value="C:side of membrane"/>
    <property type="evidence" value="ECO:0007669"/>
    <property type="project" value="UniProtKB-KW"/>
</dbReference>
<feature type="signal peptide" evidence="9">
    <location>
        <begin position="1"/>
        <end position="22"/>
    </location>
</feature>
<keyword evidence="7" id="KW-0325">Glycoprotein</keyword>
<organism evidence="11">
    <name type="scientific">Sesamum radiatum</name>
    <name type="common">Black benniseed</name>
    <dbReference type="NCBI Taxonomy" id="300843"/>
    <lineage>
        <taxon>Eukaryota</taxon>
        <taxon>Viridiplantae</taxon>
        <taxon>Streptophyta</taxon>
        <taxon>Embryophyta</taxon>
        <taxon>Tracheophyta</taxon>
        <taxon>Spermatophyta</taxon>
        <taxon>Magnoliopsida</taxon>
        <taxon>eudicotyledons</taxon>
        <taxon>Gunneridae</taxon>
        <taxon>Pentapetalae</taxon>
        <taxon>asterids</taxon>
        <taxon>lamiids</taxon>
        <taxon>Lamiales</taxon>
        <taxon>Pedaliaceae</taxon>
        <taxon>Sesamum</taxon>
    </lineage>
</organism>
<gene>
    <name evidence="11" type="ORF">Sradi_2357600</name>
</gene>
<name>A0AAW2T7K3_SESRA</name>
<dbReference type="EMBL" id="JACGWJ010000009">
    <property type="protein sequence ID" value="KAL0400143.1"/>
    <property type="molecule type" value="Genomic_DNA"/>
</dbReference>
<dbReference type="Pfam" id="PF07983">
    <property type="entry name" value="X8"/>
    <property type="match status" value="1"/>
</dbReference>
<dbReference type="GO" id="GO:0009506">
    <property type="term" value="C:plasmodesma"/>
    <property type="evidence" value="ECO:0007669"/>
    <property type="project" value="UniProtKB-ARBA"/>
</dbReference>
<evidence type="ECO:0000256" key="4">
    <source>
        <dbReference type="ARBA" id="ARBA00022729"/>
    </source>
</evidence>
<dbReference type="InterPro" id="IPR012946">
    <property type="entry name" value="X8"/>
</dbReference>
<feature type="chain" id="PRO_5043430579" evidence="9">
    <location>
        <begin position="23"/>
        <end position="201"/>
    </location>
</feature>
<keyword evidence="3" id="KW-0336">GPI-anchor</keyword>
<comment type="caution">
    <text evidence="11">The sequence shown here is derived from an EMBL/GenBank/DDBJ whole genome shotgun (WGS) entry which is preliminary data.</text>
</comment>
<evidence type="ECO:0000256" key="3">
    <source>
        <dbReference type="ARBA" id="ARBA00022622"/>
    </source>
</evidence>
<dbReference type="AlphaFoldDB" id="A0AAW2T7K3"/>
<reference evidence="11" key="2">
    <citation type="journal article" date="2024" name="Plant">
        <title>Genomic evolution and insights into agronomic trait innovations of Sesamum species.</title>
        <authorList>
            <person name="Miao H."/>
            <person name="Wang L."/>
            <person name="Qu L."/>
            <person name="Liu H."/>
            <person name="Sun Y."/>
            <person name="Le M."/>
            <person name="Wang Q."/>
            <person name="Wei S."/>
            <person name="Zheng Y."/>
            <person name="Lin W."/>
            <person name="Duan Y."/>
            <person name="Cao H."/>
            <person name="Xiong S."/>
            <person name="Wang X."/>
            <person name="Wei L."/>
            <person name="Li C."/>
            <person name="Ma Q."/>
            <person name="Ju M."/>
            <person name="Zhao R."/>
            <person name="Li G."/>
            <person name="Mu C."/>
            <person name="Tian Q."/>
            <person name="Mei H."/>
            <person name="Zhang T."/>
            <person name="Gao T."/>
            <person name="Zhang H."/>
        </authorList>
    </citation>
    <scope>NUCLEOTIDE SEQUENCE</scope>
    <source>
        <strain evidence="11">G02</strain>
    </source>
</reference>
<evidence type="ECO:0000259" key="10">
    <source>
        <dbReference type="SMART" id="SM00768"/>
    </source>
</evidence>
<evidence type="ECO:0000256" key="5">
    <source>
        <dbReference type="ARBA" id="ARBA00023136"/>
    </source>
</evidence>
<dbReference type="InterPro" id="IPR044788">
    <property type="entry name" value="X8_dom_prot"/>
</dbReference>
<evidence type="ECO:0000313" key="11">
    <source>
        <dbReference type="EMBL" id="KAL0400143.1"/>
    </source>
</evidence>
<accession>A0AAW2T7K3</accession>
<protein>
    <submittedName>
        <fullName evidence="11">Major pollen allergen Ole e 10</fullName>
    </submittedName>
</protein>
<evidence type="ECO:0000256" key="8">
    <source>
        <dbReference type="ARBA" id="ARBA00023288"/>
    </source>
</evidence>
<sequence length="201" mass="21536">MNSEINCTKLSIVAVFWTLLLASTTCRLSCGTRIGPETQVLAAQNSTKSAAGNAGALLIDSPAFLNRPPFCVYPPPAQPIPPSFGPPSPYTKPEHGDWCVAKPMVPSSVMQQALDYACASGADCGPIQMNGVCFQPDTLLAHASYAFNSYWQRTKRAGETCDFGGAATLVTVDPSKYLCLVIHVIYKLSSDLLLRNMLCSL</sequence>
<comment type="subcellular location">
    <subcellularLocation>
        <location evidence="1">Cell membrane</location>
        <topology evidence="1">Lipid-anchor</topology>
        <topology evidence="1">GPI-anchor</topology>
    </subcellularLocation>
</comment>
<feature type="domain" description="X8" evidence="10">
    <location>
        <begin position="97"/>
        <end position="181"/>
    </location>
</feature>
<keyword evidence="5" id="KW-0472">Membrane</keyword>
<dbReference type="GO" id="GO:0005886">
    <property type="term" value="C:plasma membrane"/>
    <property type="evidence" value="ECO:0007669"/>
    <property type="project" value="UniProtKB-SubCell"/>
</dbReference>
<dbReference type="SMART" id="SM00768">
    <property type="entry name" value="X8"/>
    <property type="match status" value="1"/>
</dbReference>
<evidence type="ECO:0000256" key="1">
    <source>
        <dbReference type="ARBA" id="ARBA00004609"/>
    </source>
</evidence>
<dbReference type="PANTHER" id="PTHR31044">
    <property type="entry name" value="BETA-1,3 GLUCANASE"/>
    <property type="match status" value="1"/>
</dbReference>
<dbReference type="Gene3D" id="1.20.58.1040">
    <property type="match status" value="1"/>
</dbReference>